<organism evidence="3 4">
    <name type="scientific">Chondromyces apiculatus DSM 436</name>
    <dbReference type="NCBI Taxonomy" id="1192034"/>
    <lineage>
        <taxon>Bacteria</taxon>
        <taxon>Pseudomonadati</taxon>
        <taxon>Myxococcota</taxon>
        <taxon>Polyangia</taxon>
        <taxon>Polyangiales</taxon>
        <taxon>Polyangiaceae</taxon>
        <taxon>Chondromyces</taxon>
    </lineage>
</organism>
<evidence type="ECO:0000256" key="2">
    <source>
        <dbReference type="SAM" id="SignalP"/>
    </source>
</evidence>
<name>A0A017TI58_9BACT</name>
<feature type="signal peptide" evidence="2">
    <location>
        <begin position="1"/>
        <end position="23"/>
    </location>
</feature>
<evidence type="ECO:0000313" key="4">
    <source>
        <dbReference type="Proteomes" id="UP000019678"/>
    </source>
</evidence>
<sequence>MAASSRQLLARAIPLLAGSLAFAFTCAAGCSSEEEGDGGSTSTETRPPATPESARAAYTEVDARLMQNCNACHAGSVEDNFLEPGDEEGRYQRLKQWPAFITPDPRDSVLLTYPKENGTHPGQSNQVHPGSALEAVDGLRVAMQNWLLEEARLIVDDPAAGPLGIGTDPITPILGLNVLYLDGLHPELDGVAITFIAEEASFGLALTDLDVYTTDLTGVTMDRPRLVIYPLGVEAKTATLTDAFNSLKLDVPASSVQQMGEGQIFLTDWVPEAKIAFHFKELKPYTAAAPAGNPCLDFPTFDTRAKPQLGACVGCHADQNNEAHLAMNLTGLNDPAAVADTCAQILARRVLPDDPGNSLIFLNTDPSGPATHQFKFGDPGVFNTFKSEITVWIEAERAAAMAAGQ</sequence>
<evidence type="ECO:0008006" key="5">
    <source>
        <dbReference type="Google" id="ProtNLM"/>
    </source>
</evidence>
<dbReference type="RefSeq" id="WP_044235544.1">
    <property type="nucleotide sequence ID" value="NZ_ASRX01000003.1"/>
</dbReference>
<evidence type="ECO:0000256" key="1">
    <source>
        <dbReference type="SAM" id="MobiDB-lite"/>
    </source>
</evidence>
<dbReference type="OrthoDB" id="5488349at2"/>
<dbReference type="AlphaFoldDB" id="A0A017TI58"/>
<feature type="region of interest" description="Disordered" evidence="1">
    <location>
        <begin position="32"/>
        <end position="54"/>
    </location>
</feature>
<accession>A0A017TI58</accession>
<gene>
    <name evidence="3" type="ORF">CAP_4050</name>
</gene>
<dbReference type="STRING" id="1192034.CAP_4050"/>
<keyword evidence="4" id="KW-1185">Reference proteome</keyword>
<feature type="chain" id="PRO_5001497296" description="Cytochrome c domain-containing protein" evidence="2">
    <location>
        <begin position="24"/>
        <end position="405"/>
    </location>
</feature>
<dbReference type="Proteomes" id="UP000019678">
    <property type="component" value="Unassembled WGS sequence"/>
</dbReference>
<keyword evidence="2" id="KW-0732">Signal</keyword>
<dbReference type="EMBL" id="ASRX01000003">
    <property type="protein sequence ID" value="EYF08520.1"/>
    <property type="molecule type" value="Genomic_DNA"/>
</dbReference>
<evidence type="ECO:0000313" key="3">
    <source>
        <dbReference type="EMBL" id="EYF08520.1"/>
    </source>
</evidence>
<protein>
    <recommendedName>
        <fullName evidence="5">Cytochrome c domain-containing protein</fullName>
    </recommendedName>
</protein>
<proteinExistence type="predicted"/>
<reference evidence="3 4" key="1">
    <citation type="submission" date="2013-05" db="EMBL/GenBank/DDBJ databases">
        <title>Genome assembly of Chondromyces apiculatus DSM 436.</title>
        <authorList>
            <person name="Sharma G."/>
            <person name="Khatri I."/>
            <person name="Kaur C."/>
            <person name="Mayilraj S."/>
            <person name="Subramanian S."/>
        </authorList>
    </citation>
    <scope>NUCLEOTIDE SEQUENCE [LARGE SCALE GENOMIC DNA]</scope>
    <source>
        <strain evidence="3 4">DSM 436</strain>
    </source>
</reference>
<comment type="caution">
    <text evidence="3">The sequence shown here is derived from an EMBL/GenBank/DDBJ whole genome shotgun (WGS) entry which is preliminary data.</text>
</comment>